<feature type="non-terminal residue" evidence="1">
    <location>
        <position position="1"/>
    </location>
</feature>
<comment type="caution">
    <text evidence="1">The sequence shown here is derived from an EMBL/GenBank/DDBJ whole genome shotgun (WGS) entry which is preliminary data.</text>
</comment>
<organism evidence="1">
    <name type="scientific">marine sediment metagenome</name>
    <dbReference type="NCBI Taxonomy" id="412755"/>
    <lineage>
        <taxon>unclassified sequences</taxon>
        <taxon>metagenomes</taxon>
        <taxon>ecological metagenomes</taxon>
    </lineage>
</organism>
<dbReference type="EMBL" id="BARU01009834">
    <property type="protein sequence ID" value="GAH42230.1"/>
    <property type="molecule type" value="Genomic_DNA"/>
</dbReference>
<dbReference type="AlphaFoldDB" id="X1GBM5"/>
<proteinExistence type="predicted"/>
<accession>X1GBM5</accession>
<protein>
    <submittedName>
        <fullName evidence="1">Uncharacterized protein</fullName>
    </submittedName>
</protein>
<name>X1GBM5_9ZZZZ</name>
<evidence type="ECO:0000313" key="1">
    <source>
        <dbReference type="EMBL" id="GAH42230.1"/>
    </source>
</evidence>
<gene>
    <name evidence="1" type="ORF">S03H2_18913</name>
</gene>
<reference evidence="1" key="1">
    <citation type="journal article" date="2014" name="Front. Microbiol.">
        <title>High frequency of phylogenetically diverse reductive dehalogenase-homologous genes in deep subseafloor sedimentary metagenomes.</title>
        <authorList>
            <person name="Kawai M."/>
            <person name="Futagami T."/>
            <person name="Toyoda A."/>
            <person name="Takaki Y."/>
            <person name="Nishi S."/>
            <person name="Hori S."/>
            <person name="Arai W."/>
            <person name="Tsubouchi T."/>
            <person name="Morono Y."/>
            <person name="Uchiyama I."/>
            <person name="Ito T."/>
            <person name="Fujiyama A."/>
            <person name="Inagaki F."/>
            <person name="Takami H."/>
        </authorList>
    </citation>
    <scope>NUCLEOTIDE SEQUENCE</scope>
    <source>
        <strain evidence="1">Expedition CK06-06</strain>
    </source>
</reference>
<sequence>NLGITKYFLNYLIQIAKELNYRTFGGSILLENKSMLHIINTSGYTLKIKKIEEGVTEFAFDL</sequence>